<reference evidence="1" key="1">
    <citation type="submission" date="2021-05" db="EMBL/GenBank/DDBJ databases">
        <authorList>
            <person name="Scholz U."/>
            <person name="Mascher M."/>
            <person name="Fiebig A."/>
        </authorList>
    </citation>
    <scope>NUCLEOTIDE SEQUENCE [LARGE SCALE GENOMIC DNA]</scope>
</reference>
<organism evidence="1 2">
    <name type="scientific">Avena sativa</name>
    <name type="common">Oat</name>
    <dbReference type="NCBI Taxonomy" id="4498"/>
    <lineage>
        <taxon>Eukaryota</taxon>
        <taxon>Viridiplantae</taxon>
        <taxon>Streptophyta</taxon>
        <taxon>Embryophyta</taxon>
        <taxon>Tracheophyta</taxon>
        <taxon>Spermatophyta</taxon>
        <taxon>Magnoliopsida</taxon>
        <taxon>Liliopsida</taxon>
        <taxon>Poales</taxon>
        <taxon>Poaceae</taxon>
        <taxon>BOP clade</taxon>
        <taxon>Pooideae</taxon>
        <taxon>Poodae</taxon>
        <taxon>Poeae</taxon>
        <taxon>Poeae Chloroplast Group 1 (Aveneae type)</taxon>
        <taxon>Aveninae</taxon>
        <taxon>Avena</taxon>
    </lineage>
</organism>
<sequence length="528" mass="58666">MACAADSSSNKSSLLMLREKVKKLSRIPASWGAYAWSIGREDQRRAIHALKVGMALTLVSLLYILEPLFQGVGKNAMWAVMTVVVVLEFTAGATICKGLNRGFGTVVAASLAFIIELVAVRSGKVFRGFFVASSVFLIGFAATYVRFFPSIKKSYDYGVVIFLLTFNLITVSSFRQENVLPLARDRLSTIAIGCAICLFMSLFVLPNWSGEDLHSCTVRKFEGLAKSVEGCVNEYFRDQEKDDNILDKQASRDSIHTGYRAVLDSKSSDETLAHYASWEPRHSMQCYSYPWQKYVKLGSVLRHFAYTVAALHGCLESEIQTPTSVRSLFRNPCTRVAREVTKVLQELADSIRNHHRCAPDVLSDHLHEALQDLNSAIRSQPRLFLGSKHGSANSRMLMELNSSKHTASKTALPSFKTDTASLLERKSTKADQPSERNERSTLGRTLSKIAMTSLEFSEALPFAAFASLLVEMVVRLELVIEEVKELERAANFKEFTGHDHLTIDLTCKEEKRNNNGVPGSHTVSAAAE</sequence>
<reference evidence="1" key="2">
    <citation type="submission" date="2025-09" db="UniProtKB">
        <authorList>
            <consortium name="EnsemblPlants"/>
        </authorList>
    </citation>
    <scope>IDENTIFICATION</scope>
</reference>
<dbReference type="EnsemblPlants" id="AVESA.00010b.r2.1AG0057170.1">
    <property type="protein sequence ID" value="AVESA.00010b.r2.1AG0057170.1.CDS"/>
    <property type="gene ID" value="AVESA.00010b.r2.1AG0057170"/>
</dbReference>
<dbReference type="Proteomes" id="UP001732700">
    <property type="component" value="Chromosome 1A"/>
</dbReference>
<name>A0ACD5TI62_AVESA</name>
<evidence type="ECO:0000313" key="2">
    <source>
        <dbReference type="Proteomes" id="UP001732700"/>
    </source>
</evidence>
<evidence type="ECO:0000313" key="1">
    <source>
        <dbReference type="EnsemblPlants" id="AVESA.00010b.r2.1AG0057170.1.CDS"/>
    </source>
</evidence>
<keyword evidence="2" id="KW-1185">Reference proteome</keyword>
<proteinExistence type="predicted"/>
<protein>
    <submittedName>
        <fullName evidence="1">Uncharacterized protein</fullName>
    </submittedName>
</protein>
<accession>A0ACD5TI62</accession>